<evidence type="ECO:0000313" key="2">
    <source>
        <dbReference type="EMBL" id="PWY73159.1"/>
    </source>
</evidence>
<comment type="caution">
    <text evidence="2">The sequence shown here is derived from an EMBL/GenBank/DDBJ whole genome shotgun (WGS) entry which is preliminary data.</text>
</comment>
<evidence type="ECO:0000313" key="3">
    <source>
        <dbReference type="Proteomes" id="UP000246702"/>
    </source>
</evidence>
<evidence type="ECO:0000256" key="1">
    <source>
        <dbReference type="SAM" id="Phobius"/>
    </source>
</evidence>
<dbReference type="Proteomes" id="UP000246702">
    <property type="component" value="Unassembled WGS sequence"/>
</dbReference>
<feature type="transmembrane region" description="Helical" evidence="1">
    <location>
        <begin position="74"/>
        <end position="96"/>
    </location>
</feature>
<gene>
    <name evidence="2" type="ORF">BO94DRAFT_241654</name>
</gene>
<keyword evidence="1" id="KW-1133">Transmembrane helix</keyword>
<proteinExistence type="predicted"/>
<sequence>MPQEGVKKKSPKKQARFGVNRRLTQTERCFATSRSRILGWGSIFSCPSKSYAQSQLQSVVRPVEFSLGRSKTTLSLISFFFFSLCLLSGFGSFLSLGDDRRRKEEHVHRGAARAKASRQVATISRPTRWKGSPRSAIQGVGQMGR</sequence>
<reference evidence="2 3" key="1">
    <citation type="submission" date="2016-12" db="EMBL/GenBank/DDBJ databases">
        <title>The genomes of Aspergillus section Nigri reveals drivers in fungal speciation.</title>
        <authorList>
            <consortium name="DOE Joint Genome Institute"/>
            <person name="Vesth T.C."/>
            <person name="Nybo J."/>
            <person name="Theobald S."/>
            <person name="Brandl J."/>
            <person name="Frisvad J.C."/>
            <person name="Nielsen K.F."/>
            <person name="Lyhne E.K."/>
            <person name="Kogle M.E."/>
            <person name="Kuo A."/>
            <person name="Riley R."/>
            <person name="Clum A."/>
            <person name="Nolan M."/>
            <person name="Lipzen A."/>
            <person name="Salamov A."/>
            <person name="Henrissat B."/>
            <person name="Wiebenga A."/>
            <person name="De Vries R.P."/>
            <person name="Grigoriev I.V."/>
            <person name="Mortensen U.H."/>
            <person name="Andersen M.R."/>
            <person name="Baker S.E."/>
        </authorList>
    </citation>
    <scope>NUCLEOTIDE SEQUENCE [LARGE SCALE GENOMIC DNA]</scope>
    <source>
        <strain evidence="2 3">CBS 115572</strain>
    </source>
</reference>
<dbReference type="RefSeq" id="XP_025463424.1">
    <property type="nucleotide sequence ID" value="XM_025606372.1"/>
</dbReference>
<evidence type="ECO:0008006" key="4">
    <source>
        <dbReference type="Google" id="ProtNLM"/>
    </source>
</evidence>
<name>A0A317VI70_9EURO</name>
<keyword evidence="3" id="KW-1185">Reference proteome</keyword>
<protein>
    <recommendedName>
        <fullName evidence="4">Transmembrane protein</fullName>
    </recommendedName>
</protein>
<organism evidence="2 3">
    <name type="scientific">Aspergillus sclerotioniger CBS 115572</name>
    <dbReference type="NCBI Taxonomy" id="1450535"/>
    <lineage>
        <taxon>Eukaryota</taxon>
        <taxon>Fungi</taxon>
        <taxon>Dikarya</taxon>
        <taxon>Ascomycota</taxon>
        <taxon>Pezizomycotina</taxon>
        <taxon>Eurotiomycetes</taxon>
        <taxon>Eurotiomycetidae</taxon>
        <taxon>Eurotiales</taxon>
        <taxon>Aspergillaceae</taxon>
        <taxon>Aspergillus</taxon>
        <taxon>Aspergillus subgen. Circumdati</taxon>
    </lineage>
</organism>
<dbReference type="AlphaFoldDB" id="A0A317VI70"/>
<keyword evidence="1" id="KW-0812">Transmembrane</keyword>
<dbReference type="GeneID" id="37108515"/>
<keyword evidence="1" id="KW-0472">Membrane</keyword>
<accession>A0A317VI70</accession>
<dbReference type="EMBL" id="MSFK01000032">
    <property type="protein sequence ID" value="PWY73159.1"/>
    <property type="molecule type" value="Genomic_DNA"/>
</dbReference>